<protein>
    <submittedName>
        <fullName evidence="1">Uncharacterized protein</fullName>
    </submittedName>
</protein>
<dbReference type="Proteomes" id="UP000072443">
    <property type="component" value="Unassembled WGS sequence"/>
</dbReference>
<dbReference type="AlphaFoldDB" id="A0AB33TYP0"/>
<organism evidence="1 2">
    <name type="scientific">Neisseria meningitidis</name>
    <dbReference type="NCBI Taxonomy" id="487"/>
    <lineage>
        <taxon>Bacteria</taxon>
        <taxon>Pseudomonadati</taxon>
        <taxon>Pseudomonadota</taxon>
        <taxon>Betaproteobacteria</taxon>
        <taxon>Neisseriales</taxon>
        <taxon>Neisseriaceae</taxon>
        <taxon>Neisseria</taxon>
    </lineage>
</organism>
<accession>A0AB33TYP0</accession>
<name>A0AB33TYP0_NEIME</name>
<gene>
    <name evidence="1" type="ORF">ERS514591_02049</name>
</gene>
<evidence type="ECO:0000313" key="2">
    <source>
        <dbReference type="Proteomes" id="UP000072443"/>
    </source>
</evidence>
<evidence type="ECO:0000313" key="1">
    <source>
        <dbReference type="EMBL" id="CWQ16989.1"/>
    </source>
</evidence>
<reference evidence="1 2" key="1">
    <citation type="submission" date="2016-02" db="EMBL/GenBank/DDBJ databases">
        <authorList>
            <consortium name="Pathogen Informatics"/>
        </authorList>
    </citation>
    <scope>NUCLEOTIDE SEQUENCE [LARGE SCALE GENOMIC DNA]</scope>
    <source>
        <strain evidence="1 2">2842STDY5881269</strain>
    </source>
</reference>
<dbReference type="EMBL" id="FEVP01000043">
    <property type="protein sequence ID" value="CWQ16989.1"/>
    <property type="molecule type" value="Genomic_DNA"/>
</dbReference>
<proteinExistence type="predicted"/>
<comment type="caution">
    <text evidence="1">The sequence shown here is derived from an EMBL/GenBank/DDBJ whole genome shotgun (WGS) entry which is preliminary data.</text>
</comment>
<sequence length="41" mass="4138">MFGMNGAEVEIIAGGNLGSAAFNLVRDGGRIEVDIVAGMQG</sequence>